<keyword evidence="1" id="KW-1133">Transmembrane helix</keyword>
<keyword evidence="1" id="KW-0812">Transmembrane</keyword>
<dbReference type="EMBL" id="MU856899">
    <property type="protein sequence ID" value="KAK4154924.1"/>
    <property type="molecule type" value="Genomic_DNA"/>
</dbReference>
<keyword evidence="1" id="KW-0472">Membrane</keyword>
<reference evidence="2" key="1">
    <citation type="journal article" date="2023" name="Mol. Phylogenet. Evol.">
        <title>Genome-scale phylogeny and comparative genomics of the fungal order Sordariales.</title>
        <authorList>
            <person name="Hensen N."/>
            <person name="Bonometti L."/>
            <person name="Westerberg I."/>
            <person name="Brannstrom I.O."/>
            <person name="Guillou S."/>
            <person name="Cros-Aarteil S."/>
            <person name="Calhoun S."/>
            <person name="Haridas S."/>
            <person name="Kuo A."/>
            <person name="Mondo S."/>
            <person name="Pangilinan J."/>
            <person name="Riley R."/>
            <person name="LaButti K."/>
            <person name="Andreopoulos B."/>
            <person name="Lipzen A."/>
            <person name="Chen C."/>
            <person name="Yan M."/>
            <person name="Daum C."/>
            <person name="Ng V."/>
            <person name="Clum A."/>
            <person name="Steindorff A."/>
            <person name="Ohm R.A."/>
            <person name="Martin F."/>
            <person name="Silar P."/>
            <person name="Natvig D.O."/>
            <person name="Lalanne C."/>
            <person name="Gautier V."/>
            <person name="Ament-Velasquez S.L."/>
            <person name="Kruys A."/>
            <person name="Hutchinson M.I."/>
            <person name="Powell A.J."/>
            <person name="Barry K."/>
            <person name="Miller A.N."/>
            <person name="Grigoriev I.V."/>
            <person name="Debuchy R."/>
            <person name="Gladieux P."/>
            <person name="Hiltunen Thoren M."/>
            <person name="Johannesson H."/>
        </authorList>
    </citation>
    <scope>NUCLEOTIDE SEQUENCE</scope>
    <source>
        <strain evidence="2">CBS 538.74</strain>
    </source>
</reference>
<comment type="caution">
    <text evidence="2">The sequence shown here is derived from an EMBL/GenBank/DDBJ whole genome shotgun (WGS) entry which is preliminary data.</text>
</comment>
<proteinExistence type="predicted"/>
<gene>
    <name evidence="2" type="ORF">C8A00DRAFT_32282</name>
</gene>
<name>A0AAN6VPI8_9PEZI</name>
<protein>
    <submittedName>
        <fullName evidence="2">Uncharacterized protein</fullName>
    </submittedName>
</protein>
<dbReference type="InterPro" id="IPR036869">
    <property type="entry name" value="J_dom_sf"/>
</dbReference>
<dbReference type="AlphaFoldDB" id="A0AAN6VPI8"/>
<evidence type="ECO:0000313" key="3">
    <source>
        <dbReference type="Proteomes" id="UP001302745"/>
    </source>
</evidence>
<evidence type="ECO:0000256" key="1">
    <source>
        <dbReference type="SAM" id="Phobius"/>
    </source>
</evidence>
<accession>A0AAN6VPI8</accession>
<organism evidence="2 3">
    <name type="scientific">Chaetomidium leptoderma</name>
    <dbReference type="NCBI Taxonomy" id="669021"/>
    <lineage>
        <taxon>Eukaryota</taxon>
        <taxon>Fungi</taxon>
        <taxon>Dikarya</taxon>
        <taxon>Ascomycota</taxon>
        <taxon>Pezizomycotina</taxon>
        <taxon>Sordariomycetes</taxon>
        <taxon>Sordariomycetidae</taxon>
        <taxon>Sordariales</taxon>
        <taxon>Chaetomiaceae</taxon>
        <taxon>Chaetomidium</taxon>
    </lineage>
</organism>
<feature type="transmembrane region" description="Helical" evidence="1">
    <location>
        <begin position="41"/>
        <end position="61"/>
    </location>
</feature>
<dbReference type="SUPFAM" id="SSF46565">
    <property type="entry name" value="Chaperone J-domain"/>
    <property type="match status" value="1"/>
</dbReference>
<feature type="transmembrane region" description="Helical" evidence="1">
    <location>
        <begin position="245"/>
        <end position="265"/>
    </location>
</feature>
<reference evidence="2" key="2">
    <citation type="submission" date="2023-05" db="EMBL/GenBank/DDBJ databases">
        <authorList>
            <consortium name="Lawrence Berkeley National Laboratory"/>
            <person name="Steindorff A."/>
            <person name="Hensen N."/>
            <person name="Bonometti L."/>
            <person name="Westerberg I."/>
            <person name="Brannstrom I.O."/>
            <person name="Guillou S."/>
            <person name="Cros-Aarteil S."/>
            <person name="Calhoun S."/>
            <person name="Haridas S."/>
            <person name="Kuo A."/>
            <person name="Mondo S."/>
            <person name="Pangilinan J."/>
            <person name="Riley R."/>
            <person name="Labutti K."/>
            <person name="Andreopoulos B."/>
            <person name="Lipzen A."/>
            <person name="Chen C."/>
            <person name="Yanf M."/>
            <person name="Daum C."/>
            <person name="Ng V."/>
            <person name="Clum A."/>
            <person name="Ohm R."/>
            <person name="Martin F."/>
            <person name="Silar P."/>
            <person name="Natvig D."/>
            <person name="Lalanne C."/>
            <person name="Gautier V."/>
            <person name="Ament-Velasquez S.L."/>
            <person name="Kruys A."/>
            <person name="Hutchinson M.I."/>
            <person name="Powell A.J."/>
            <person name="Barry K."/>
            <person name="Miller A.N."/>
            <person name="Grigoriev I.V."/>
            <person name="Debuchy R."/>
            <person name="Gladieux P."/>
            <person name="Thoren M.H."/>
            <person name="Johannesson H."/>
        </authorList>
    </citation>
    <scope>NUCLEOTIDE SEQUENCE</scope>
    <source>
        <strain evidence="2">CBS 538.74</strain>
    </source>
</reference>
<dbReference type="Proteomes" id="UP001302745">
    <property type="component" value="Unassembled WGS sequence"/>
</dbReference>
<sequence length="325" mass="36034">MFLQSALEAAFLLVGAFSPLLAQCLLLVSAHRVRIASNPEWIMGAACFSVAFLAFFSVNFIDPSTLTPYTLLGVTPTSTSYEITNAYDQRVRTAVSLGWFADHAQLTDAYETLMDPLQRCVYHRANGIPDWYGIPTVCLGEFAIDKLQAAKSFVPGWTDSKKTFGKMHPAIRSLRAMLARQGPSKRITEYSILEKEFWVQVWILISGMGWNCLNWCQQQVQHLPSAPLFLAGMGQWFDSGLFPAISPPVVISLVLVAILIVLYTYDSSISRVFNTVMLLGSVILETLDNAASPESERRPGSGEGFQASVRNMIGELFWSTTQRQG</sequence>
<evidence type="ECO:0000313" key="2">
    <source>
        <dbReference type="EMBL" id="KAK4154924.1"/>
    </source>
</evidence>
<keyword evidence="3" id="KW-1185">Reference proteome</keyword>
<feature type="transmembrane region" description="Helical" evidence="1">
    <location>
        <begin position="6"/>
        <end position="29"/>
    </location>
</feature>